<dbReference type="InterPro" id="IPR003879">
    <property type="entry name" value="Butyrophylin_SPRY"/>
</dbReference>
<protein>
    <submittedName>
        <fullName evidence="2">E3 ubiquitin-protein ligase TRIM39</fullName>
    </submittedName>
</protein>
<evidence type="ECO:0000313" key="3">
    <source>
        <dbReference type="Proteomes" id="UP001174136"/>
    </source>
</evidence>
<dbReference type="InterPro" id="IPR050143">
    <property type="entry name" value="TRIM/RBCC"/>
</dbReference>
<feature type="domain" description="B30.2/SPRY" evidence="1">
    <location>
        <begin position="152"/>
        <end position="347"/>
    </location>
</feature>
<organism evidence="2 3">
    <name type="scientific">Merluccius polli</name>
    <name type="common">Benguela hake</name>
    <name type="synonym">Merluccius cadenati</name>
    <dbReference type="NCBI Taxonomy" id="89951"/>
    <lineage>
        <taxon>Eukaryota</taxon>
        <taxon>Metazoa</taxon>
        <taxon>Chordata</taxon>
        <taxon>Craniata</taxon>
        <taxon>Vertebrata</taxon>
        <taxon>Euteleostomi</taxon>
        <taxon>Actinopterygii</taxon>
        <taxon>Neopterygii</taxon>
        <taxon>Teleostei</taxon>
        <taxon>Neoteleostei</taxon>
        <taxon>Acanthomorphata</taxon>
        <taxon>Zeiogadaria</taxon>
        <taxon>Gadariae</taxon>
        <taxon>Gadiformes</taxon>
        <taxon>Gadoidei</taxon>
        <taxon>Merlucciidae</taxon>
        <taxon>Merluccius</taxon>
    </lineage>
</organism>
<dbReference type="InterPro" id="IPR006574">
    <property type="entry name" value="PRY"/>
</dbReference>
<dbReference type="InterPro" id="IPR043136">
    <property type="entry name" value="B30.2/SPRY_sf"/>
</dbReference>
<dbReference type="SMART" id="SM00449">
    <property type="entry name" value="SPRY"/>
    <property type="match status" value="1"/>
</dbReference>
<dbReference type="InterPro" id="IPR013320">
    <property type="entry name" value="ConA-like_dom_sf"/>
</dbReference>
<name>A0AA47M9R8_MERPO</name>
<dbReference type="PROSITE" id="PS50188">
    <property type="entry name" value="B302_SPRY"/>
    <property type="match status" value="1"/>
</dbReference>
<dbReference type="Pfam" id="PF00622">
    <property type="entry name" value="SPRY"/>
    <property type="match status" value="1"/>
</dbReference>
<dbReference type="Pfam" id="PF13765">
    <property type="entry name" value="PRY"/>
    <property type="match status" value="1"/>
</dbReference>
<dbReference type="AlphaFoldDB" id="A0AA47M9R8"/>
<evidence type="ECO:0000259" key="1">
    <source>
        <dbReference type="PROSITE" id="PS50188"/>
    </source>
</evidence>
<dbReference type="SUPFAM" id="SSF49899">
    <property type="entry name" value="Concanavalin A-like lectins/glucanases"/>
    <property type="match status" value="1"/>
</dbReference>
<dbReference type="Proteomes" id="UP001174136">
    <property type="component" value="Unassembled WGS sequence"/>
</dbReference>
<dbReference type="Gene3D" id="2.60.120.920">
    <property type="match status" value="1"/>
</dbReference>
<reference evidence="2" key="1">
    <citation type="journal article" date="2023" name="Front. Mar. Sci.">
        <title>A new Merluccius polli reference genome to investigate the effects of global change in West African waters.</title>
        <authorList>
            <person name="Mateo J.L."/>
            <person name="Blanco-Fernandez C."/>
            <person name="Garcia-Vazquez E."/>
            <person name="Machado-Schiaffino G."/>
        </authorList>
    </citation>
    <scope>NUCLEOTIDE SEQUENCE</scope>
    <source>
        <strain evidence="2">C29</strain>
        <tissue evidence="2">Fin</tissue>
    </source>
</reference>
<dbReference type="InterPro" id="IPR001870">
    <property type="entry name" value="B30.2/SPRY"/>
</dbReference>
<accession>A0AA47M9R8</accession>
<gene>
    <name evidence="2" type="primary">Trim39_17</name>
    <name evidence="2" type="ORF">N1851_027849</name>
</gene>
<dbReference type="EMBL" id="JAOPHQ010005191">
    <property type="protein sequence ID" value="KAK0136253.1"/>
    <property type="molecule type" value="Genomic_DNA"/>
</dbReference>
<dbReference type="SMART" id="SM00589">
    <property type="entry name" value="PRY"/>
    <property type="match status" value="1"/>
</dbReference>
<dbReference type="InterPro" id="IPR003877">
    <property type="entry name" value="SPRY_dom"/>
</dbReference>
<comment type="caution">
    <text evidence="2">The sequence shown here is derived from an EMBL/GenBank/DDBJ whole genome shotgun (WGS) entry which is preliminary data.</text>
</comment>
<dbReference type="PRINTS" id="PR01407">
    <property type="entry name" value="BUTYPHLNCDUF"/>
</dbReference>
<keyword evidence="3" id="KW-1185">Reference proteome</keyword>
<proteinExistence type="predicted"/>
<evidence type="ECO:0000313" key="2">
    <source>
        <dbReference type="EMBL" id="KAK0136253.1"/>
    </source>
</evidence>
<dbReference type="PANTHER" id="PTHR24103">
    <property type="entry name" value="E3 UBIQUITIN-PROTEIN LIGASE TRIM"/>
    <property type="match status" value="1"/>
</dbReference>
<sequence length="347" mass="39624">MSLRPVVCELFSCTPSQSVDPTGPEPVDFTLDESKLILREIAQELDQIFQMLNRETGVTSPCDIVPEENRGEACKPKPEKDKRLKKAIGDLSTWTWTLSDKEEESACLDEDVVEVVKDMMRQWKRGKLPNILPVMEFVIWSILQQDGQKVPRNNDISKVHLWKLITKRTAEVKLDPSTANVCLAISLDGRAVKMMQIIESEHNPWDDFRKTKKQFDGWWCVVGSEGFVSGQHYWEVDIRGKSEWRIGVARESAPRNGFKSLDTTTGYQILKLQLGQLMAMTLPVTRLDRCAPSVLGLFLDMEEGQVSFYDVDHRFHIYSFVVSFEHGEAIFPVFGTNEPEGEIRILT</sequence>